<gene>
    <name evidence="2" type="ORF">HOP40_05935</name>
</gene>
<evidence type="ECO:0000313" key="2">
    <source>
        <dbReference type="EMBL" id="QJY45410.1"/>
    </source>
</evidence>
<evidence type="ECO:0000259" key="1">
    <source>
        <dbReference type="Pfam" id="PF12680"/>
    </source>
</evidence>
<feature type="domain" description="SnoaL-like" evidence="1">
    <location>
        <begin position="10"/>
        <end position="111"/>
    </location>
</feature>
<keyword evidence="3" id="KW-1185">Reference proteome</keyword>
<dbReference type="GO" id="GO:0030638">
    <property type="term" value="P:polyketide metabolic process"/>
    <property type="evidence" value="ECO:0007669"/>
    <property type="project" value="InterPro"/>
</dbReference>
<dbReference type="Proteomes" id="UP000505377">
    <property type="component" value="Chromosome"/>
</dbReference>
<dbReference type="SUPFAM" id="SSF54427">
    <property type="entry name" value="NTF2-like"/>
    <property type="match status" value="2"/>
</dbReference>
<reference evidence="2 3" key="1">
    <citation type="submission" date="2020-05" db="EMBL/GenBank/DDBJ databases">
        <authorList>
            <person name="Mo P."/>
        </authorList>
    </citation>
    <scope>NUCLEOTIDE SEQUENCE [LARGE SCALE GENOMIC DNA]</scope>
    <source>
        <strain evidence="2 3">Gen01</strain>
    </source>
</reference>
<dbReference type="Pfam" id="PF12680">
    <property type="entry name" value="SnoaL_2"/>
    <property type="match status" value="1"/>
</dbReference>
<dbReference type="EMBL" id="CP053564">
    <property type="protein sequence ID" value="QJY45410.1"/>
    <property type="molecule type" value="Genomic_DNA"/>
</dbReference>
<dbReference type="AlphaFoldDB" id="A0A6M6JEA9"/>
<dbReference type="InterPro" id="IPR032710">
    <property type="entry name" value="NTF2-like_dom_sf"/>
</dbReference>
<organism evidence="2 3">
    <name type="scientific">Pseudonocardia broussonetiae</name>
    <dbReference type="NCBI Taxonomy" id="2736640"/>
    <lineage>
        <taxon>Bacteria</taxon>
        <taxon>Bacillati</taxon>
        <taxon>Actinomycetota</taxon>
        <taxon>Actinomycetes</taxon>
        <taxon>Pseudonocardiales</taxon>
        <taxon>Pseudonocardiaceae</taxon>
        <taxon>Pseudonocardia</taxon>
    </lineage>
</organism>
<dbReference type="KEGG" id="pbro:HOP40_05935"/>
<dbReference type="InterPro" id="IPR009959">
    <property type="entry name" value="Cyclase_SnoaL-like"/>
</dbReference>
<dbReference type="Gene3D" id="3.10.450.50">
    <property type="match status" value="2"/>
</dbReference>
<proteinExistence type="predicted"/>
<name>A0A6M6JEA9_9PSEU</name>
<accession>A0A6M6JEA9</accession>
<evidence type="ECO:0000313" key="3">
    <source>
        <dbReference type="Proteomes" id="UP000505377"/>
    </source>
</evidence>
<dbReference type="Pfam" id="PF07366">
    <property type="entry name" value="SnoaL"/>
    <property type="match status" value="1"/>
</dbReference>
<sequence length="257" mass="27559">MEPLVALMRRYVVDYTNRHDTSVCAEIMEPDYALRMGPHLVAGRDDAYVPAAQAQFRQFPGLGLTVHEIVTNGDRLAMRFSEHGASSRHGGAVAVWGGLGLYRWNGTRLTENLVEQDYHARRVQLASGRPASAEPPALAPWDTPAVSADPAAEAAVREWIDAGLPGDAVRYDDGSAGPDLDDARTTVDDLFSAGDRVAFRLTRTGRYAGGLDGVERTGTDATLSLVGLVTVTGGRVTDGRVVRDRLGFARALAGART</sequence>
<dbReference type="RefSeq" id="WP_172155413.1">
    <property type="nucleotide sequence ID" value="NZ_CP053564.1"/>
</dbReference>
<dbReference type="InterPro" id="IPR037401">
    <property type="entry name" value="SnoaL-like"/>
</dbReference>
<protein>
    <submittedName>
        <fullName evidence="2">SnoaL-like domain-containing protein</fullName>
    </submittedName>
</protein>